<dbReference type="PROSITE" id="PS50082">
    <property type="entry name" value="WD_REPEATS_2"/>
    <property type="match status" value="8"/>
</dbReference>
<feature type="repeat" description="WD" evidence="3">
    <location>
        <begin position="1171"/>
        <end position="1212"/>
    </location>
</feature>
<dbReference type="InterPro" id="IPR020472">
    <property type="entry name" value="WD40_PAC1"/>
</dbReference>
<dbReference type="Gene3D" id="3.40.50.1580">
    <property type="entry name" value="Nucleoside phosphorylase domain"/>
    <property type="match status" value="1"/>
</dbReference>
<dbReference type="InterPro" id="IPR027417">
    <property type="entry name" value="P-loop_NTPase"/>
</dbReference>
<feature type="domain" description="Nephrocystin 3-like N-terminal" evidence="6">
    <location>
        <begin position="350"/>
        <end position="509"/>
    </location>
</feature>
<dbReference type="InterPro" id="IPR035994">
    <property type="entry name" value="Nucleoside_phosphorylase_sf"/>
</dbReference>
<feature type="repeat" description="WD" evidence="3">
    <location>
        <begin position="1007"/>
        <end position="1038"/>
    </location>
</feature>
<dbReference type="Pfam" id="PF01048">
    <property type="entry name" value="PNP_UDP_1"/>
    <property type="match status" value="1"/>
</dbReference>
<dbReference type="Pfam" id="PF24883">
    <property type="entry name" value="NPHP3_N"/>
    <property type="match status" value="1"/>
</dbReference>
<reference evidence="7 8" key="1">
    <citation type="submission" date="2023-08" db="EMBL/GenBank/DDBJ databases">
        <title>Black Yeasts Isolated from many extreme environments.</title>
        <authorList>
            <person name="Coleine C."/>
            <person name="Stajich J.E."/>
            <person name="Selbmann L."/>
        </authorList>
    </citation>
    <scope>NUCLEOTIDE SEQUENCE [LARGE SCALE GENOMIC DNA]</scope>
    <source>
        <strain evidence="7 8">CCFEE 5792</strain>
    </source>
</reference>
<dbReference type="InterPro" id="IPR015943">
    <property type="entry name" value="WD40/YVTN_repeat-like_dom_sf"/>
</dbReference>
<keyword evidence="8" id="KW-1185">Reference proteome</keyword>
<gene>
    <name evidence="7" type="ORF">LTR84_011994</name>
</gene>
<dbReference type="SMART" id="SM00320">
    <property type="entry name" value="WD40"/>
    <property type="match status" value="12"/>
</dbReference>
<evidence type="ECO:0000256" key="1">
    <source>
        <dbReference type="ARBA" id="ARBA00022574"/>
    </source>
</evidence>
<dbReference type="Gene3D" id="3.40.50.300">
    <property type="entry name" value="P-loop containing nucleotide triphosphate hydrolases"/>
    <property type="match status" value="1"/>
</dbReference>
<dbReference type="Gene3D" id="2.130.10.10">
    <property type="entry name" value="YVTN repeat-like/Quinoprotein amine dehydrogenase"/>
    <property type="match status" value="3"/>
</dbReference>
<feature type="domain" description="Nucleoside phosphorylase" evidence="5">
    <location>
        <begin position="14"/>
        <end position="292"/>
    </location>
</feature>
<organism evidence="7 8">
    <name type="scientific">Exophiala bonariae</name>
    <dbReference type="NCBI Taxonomy" id="1690606"/>
    <lineage>
        <taxon>Eukaryota</taxon>
        <taxon>Fungi</taxon>
        <taxon>Dikarya</taxon>
        <taxon>Ascomycota</taxon>
        <taxon>Pezizomycotina</taxon>
        <taxon>Eurotiomycetes</taxon>
        <taxon>Chaetothyriomycetidae</taxon>
        <taxon>Chaetothyriales</taxon>
        <taxon>Herpotrichiellaceae</taxon>
        <taxon>Exophiala</taxon>
    </lineage>
</organism>
<dbReference type="Pfam" id="PF00400">
    <property type="entry name" value="WD40"/>
    <property type="match status" value="9"/>
</dbReference>
<dbReference type="PROSITE" id="PS50294">
    <property type="entry name" value="WD_REPEATS_REGION"/>
    <property type="match status" value="7"/>
</dbReference>
<dbReference type="InterPro" id="IPR000845">
    <property type="entry name" value="Nucleoside_phosphorylase_d"/>
</dbReference>
<dbReference type="PANTHER" id="PTHR19879:SF9">
    <property type="entry name" value="TRANSCRIPTION INITIATION FACTOR TFIID SUBUNIT 5"/>
    <property type="match status" value="1"/>
</dbReference>
<evidence type="ECO:0000256" key="2">
    <source>
        <dbReference type="ARBA" id="ARBA00022737"/>
    </source>
</evidence>
<feature type="repeat" description="WD" evidence="3">
    <location>
        <begin position="1337"/>
        <end position="1365"/>
    </location>
</feature>
<evidence type="ECO:0000313" key="8">
    <source>
        <dbReference type="Proteomes" id="UP001358417"/>
    </source>
</evidence>
<dbReference type="RefSeq" id="XP_064699828.1">
    <property type="nucleotide sequence ID" value="XM_064855520.1"/>
</dbReference>
<evidence type="ECO:0000313" key="7">
    <source>
        <dbReference type="EMBL" id="KAK5042938.1"/>
    </source>
</evidence>
<feature type="compositionally biased region" description="Acidic residues" evidence="4">
    <location>
        <begin position="1455"/>
        <end position="1473"/>
    </location>
</feature>
<dbReference type="PRINTS" id="PR00320">
    <property type="entry name" value="GPROTEINBRPT"/>
</dbReference>
<feature type="region of interest" description="Disordered" evidence="4">
    <location>
        <begin position="1455"/>
        <end position="1476"/>
    </location>
</feature>
<dbReference type="InterPro" id="IPR019775">
    <property type="entry name" value="WD40_repeat_CS"/>
</dbReference>
<dbReference type="InterPro" id="IPR036322">
    <property type="entry name" value="WD40_repeat_dom_sf"/>
</dbReference>
<keyword evidence="2" id="KW-0677">Repeat</keyword>
<dbReference type="GO" id="GO:0009116">
    <property type="term" value="P:nucleoside metabolic process"/>
    <property type="evidence" value="ECO:0007669"/>
    <property type="project" value="InterPro"/>
</dbReference>
<proteinExistence type="predicted"/>
<sequence length="1537" mass="169792">MKRQRLQPEDYNFGWICALPVELEAATKMLDEAHNDIPQDANHSNLYTLGRISGHNIVIVCLPAGQIGTNSAAIVASHMMSKFPSIHYILMVGIGGGVPSVEADIRLGHVVVSQPHLGRSGVVQYDLGKSTPSGFVRTGFLNAPPAILLSALSTLQADSSACQRRLSQKLSEFSHGCQNIGLDLLFESTYQHIEGSTCDKCSNSRLVSRAPRAHQGPVVHHGTIASGNQVIRDGTTRDKLSSELGGVLCFEMEAAGLMNNVPCLVILGICDYADSHKNKKWHSHAAATAAVYARELLSIIPTFSEPSFKGRQAPALLKLLPTAAEAAFNSYSKQHDLLCLPNTRVDVLNEIYAWTEGEGHQCVFWLNGMAGTGKSTIARTVARRFSELGRLAGSFFFSRGGKDVHDARLLFTTIARHLADLSPILGRYISEAIAAREEIASQTFGDQWTQLIVGPLSKLSGRMVQQSLIIVLDALDECEGNDDIRLLIRLLSETNSTSAVRLRVLVTSRPESAIRHGFRSMPESLHHDLILDAISQEVVDHDIAAFLEVKFNEMRESFAYLPIDWPGTETIDSLVRNAGGLFIYAATVCRFILTNKKWSPQRLLNLFTAQHTPSLSKGNSRKLPSLSPTAELDMMYLQILKHSMQGIEDYDDRAELADEFKQVVGAIAILPEPLSPTALGRLLDVDQETIHILIEGLRSVVSVPDDPILPLRLLHSSFRDFLIDENRCNDPLFCLDEKEAHRTLTESCLQRLESPTGLKKDICSLKQHDSLAADLDKSTVLQSLPSHIQYACLYWAHHLKNIGQDLSEGGHPHLFLQHHFLHWLEALSVIGKLVNGVHAIDLLESMVDDGSSPHLYSFIRDARRFLLYNRSTIEKAPLQAYCSALIFAPQKSLVRKHFVSEIPRWIRRMPEVEQEWSSLLQTLEGHSGRIRTIVFSSDGQLLASAGYDRKVVIWDTKTGAFCSRLEGHSDCILTAVFSPDGKSLATGSADRTSRIWDVGTRKPLVVLNGHTASIYSVDFSPSGLLLASASGDTTIRLWGTKTWQIRAILSGHEESVRTLKFSPNGELIASAAKDGVIRIWDPQNGQCVHSFRAQLEITPSLAFSLDSQVLFSAYPYEIMQWEVKRWTCLRSVETSGKHLGFTLDGRYAASYTESSKICIHDVLTGIRCGAYEIHRADISIIAFSPVQKLLASASYGASIELWDTTVEGCLETHRSHSARVEAVSFSPNGKKFASVSFDATAKIWDMSTGECQRTLAGHSSVGGLVFFSPDGHLFVTDLRDNVKIWNPENRECHATVKPNFSATVIVCSTDGLLLACSSKSQNVNIWDLGSSTLLSTLEGHLDIVYSLAFSPDGHTLASGSYNKTIIWDAHLGTSRIILAGRGGYVYCLAFSTDSKFLASSSEYGVTLWNIHTSEQILTLEVRNIDQISFFRGGLYILKEDKILALKYACHLPVEKEEEEEEEEEEEHDDDEDSLQSRATNRWKNAKLFTVLEFPSEYRGRYAVNGNVIGMGLESGRVTFMEVDLDNVPLGAATLGID</sequence>
<feature type="repeat" description="WD" evidence="3">
    <location>
        <begin position="1049"/>
        <end position="1090"/>
    </location>
</feature>
<feature type="repeat" description="WD" evidence="3">
    <location>
        <begin position="923"/>
        <end position="964"/>
    </location>
</feature>
<name>A0AAV9MS09_9EURO</name>
<dbReference type="GO" id="GO:0003824">
    <property type="term" value="F:catalytic activity"/>
    <property type="evidence" value="ECO:0007669"/>
    <property type="project" value="InterPro"/>
</dbReference>
<keyword evidence="1 3" id="KW-0853">WD repeat</keyword>
<dbReference type="SUPFAM" id="SSF52540">
    <property type="entry name" value="P-loop containing nucleoside triphosphate hydrolases"/>
    <property type="match status" value="1"/>
</dbReference>
<dbReference type="InterPro" id="IPR056884">
    <property type="entry name" value="NPHP3-like_N"/>
</dbReference>
<evidence type="ECO:0000259" key="6">
    <source>
        <dbReference type="Pfam" id="PF24883"/>
    </source>
</evidence>
<evidence type="ECO:0000256" key="3">
    <source>
        <dbReference type="PROSITE-ProRule" id="PRU00221"/>
    </source>
</evidence>
<dbReference type="InterPro" id="IPR001680">
    <property type="entry name" value="WD40_rpt"/>
</dbReference>
<dbReference type="PANTHER" id="PTHR19879">
    <property type="entry name" value="TRANSCRIPTION INITIATION FACTOR TFIID"/>
    <property type="match status" value="1"/>
</dbReference>
<dbReference type="EMBL" id="JAVRRD010000066">
    <property type="protein sequence ID" value="KAK5042938.1"/>
    <property type="molecule type" value="Genomic_DNA"/>
</dbReference>
<feature type="repeat" description="WD" evidence="3">
    <location>
        <begin position="1213"/>
        <end position="1254"/>
    </location>
</feature>
<dbReference type="CDD" id="cd00200">
    <property type="entry name" value="WD40"/>
    <property type="match status" value="2"/>
</dbReference>
<dbReference type="GeneID" id="89980142"/>
<dbReference type="Proteomes" id="UP001358417">
    <property type="component" value="Unassembled WGS sequence"/>
</dbReference>
<protein>
    <recommendedName>
        <fullName evidence="9">NACHT domain-containing protein</fullName>
    </recommendedName>
</protein>
<evidence type="ECO:0000256" key="4">
    <source>
        <dbReference type="SAM" id="MobiDB-lite"/>
    </source>
</evidence>
<evidence type="ECO:0008006" key="9">
    <source>
        <dbReference type="Google" id="ProtNLM"/>
    </source>
</evidence>
<dbReference type="SUPFAM" id="SSF50978">
    <property type="entry name" value="WD40 repeat-like"/>
    <property type="match status" value="2"/>
</dbReference>
<evidence type="ECO:0000259" key="5">
    <source>
        <dbReference type="Pfam" id="PF01048"/>
    </source>
</evidence>
<accession>A0AAV9MS09</accession>
<feature type="repeat" description="WD" evidence="3">
    <location>
        <begin position="965"/>
        <end position="1006"/>
    </location>
</feature>
<dbReference type="PROSITE" id="PS00678">
    <property type="entry name" value="WD_REPEATS_1"/>
    <property type="match status" value="2"/>
</dbReference>
<feature type="repeat" description="WD" evidence="3">
    <location>
        <begin position="1378"/>
        <end position="1418"/>
    </location>
</feature>
<dbReference type="SUPFAM" id="SSF53167">
    <property type="entry name" value="Purine and uridine phosphorylases"/>
    <property type="match status" value="1"/>
</dbReference>
<comment type="caution">
    <text evidence="7">The sequence shown here is derived from an EMBL/GenBank/DDBJ whole genome shotgun (WGS) entry which is preliminary data.</text>
</comment>